<evidence type="ECO:0000256" key="5">
    <source>
        <dbReference type="ARBA" id="ARBA00023242"/>
    </source>
</evidence>
<comment type="subcellular location">
    <subcellularLocation>
        <location evidence="1">Nucleus</location>
    </subcellularLocation>
</comment>
<feature type="domain" description="THIF-type NAD/FAD binding fold" evidence="7">
    <location>
        <begin position="11"/>
        <end position="283"/>
    </location>
</feature>
<dbReference type="SUPFAM" id="SSF69572">
    <property type="entry name" value="Activating enzymes of the ubiquitin-like proteins"/>
    <property type="match status" value="1"/>
</dbReference>
<dbReference type="InterPro" id="IPR045886">
    <property type="entry name" value="ThiF/MoeB/HesA"/>
</dbReference>
<comment type="similarity">
    <text evidence="3">Belongs to the ubiquitin-activating E1 family.</text>
</comment>
<gene>
    <name evidence="8" type="ORF">MGL_0434</name>
</gene>
<proteinExistence type="inferred from homology"/>
<evidence type="ECO:0000256" key="1">
    <source>
        <dbReference type="ARBA" id="ARBA00004123"/>
    </source>
</evidence>
<keyword evidence="4" id="KW-0833">Ubl conjugation pathway</keyword>
<dbReference type="FunCoup" id="A8PTJ4">
    <property type="interactions" value="734"/>
</dbReference>
<dbReference type="PANTHER" id="PTHR10953">
    <property type="entry name" value="UBIQUITIN-ACTIVATING ENZYME E1"/>
    <property type="match status" value="1"/>
</dbReference>
<evidence type="ECO:0000256" key="3">
    <source>
        <dbReference type="ARBA" id="ARBA00005673"/>
    </source>
</evidence>
<dbReference type="InterPro" id="IPR035985">
    <property type="entry name" value="Ubiquitin-activating_enz"/>
</dbReference>
<dbReference type="Pfam" id="PF00899">
    <property type="entry name" value="ThiF"/>
    <property type="match status" value="1"/>
</dbReference>
<dbReference type="GO" id="GO:0019948">
    <property type="term" value="F:SUMO activating enzyme activity"/>
    <property type="evidence" value="ECO:0007669"/>
    <property type="project" value="TreeGrafter"/>
</dbReference>
<dbReference type="VEuPathDB" id="FungiDB:MGL_0434"/>
<accession>A8PTJ4</accession>
<evidence type="ECO:0000313" key="9">
    <source>
        <dbReference type="Proteomes" id="UP000008837"/>
    </source>
</evidence>
<evidence type="ECO:0000256" key="6">
    <source>
        <dbReference type="ARBA" id="ARBA00044354"/>
    </source>
</evidence>
<keyword evidence="9" id="KW-1185">Reference proteome</keyword>
<keyword evidence="5" id="KW-0539">Nucleus</keyword>
<dbReference type="STRING" id="425265.A8PTJ4"/>
<organism evidence="8 9">
    <name type="scientific">Malassezia globosa (strain ATCC MYA-4612 / CBS 7966)</name>
    <name type="common">Dandruff-associated fungus</name>
    <dbReference type="NCBI Taxonomy" id="425265"/>
    <lineage>
        <taxon>Eukaryota</taxon>
        <taxon>Fungi</taxon>
        <taxon>Dikarya</taxon>
        <taxon>Basidiomycota</taxon>
        <taxon>Ustilaginomycotina</taxon>
        <taxon>Malasseziomycetes</taxon>
        <taxon>Malasseziales</taxon>
        <taxon>Malasseziaceae</taxon>
        <taxon>Malassezia</taxon>
    </lineage>
</organism>
<dbReference type="OMA" id="YAFFDFT"/>
<dbReference type="EMBL" id="AAYY01000001">
    <property type="protein sequence ID" value="EDP45445.1"/>
    <property type="molecule type" value="Genomic_DNA"/>
</dbReference>
<dbReference type="GeneID" id="5856965"/>
<comment type="caution">
    <text evidence="8">The sequence shown here is derived from an EMBL/GenBank/DDBJ whole genome shotgun (WGS) entry which is preliminary data.</text>
</comment>
<dbReference type="KEGG" id="mgl:MGL_0434"/>
<dbReference type="GO" id="GO:0005737">
    <property type="term" value="C:cytoplasm"/>
    <property type="evidence" value="ECO:0007669"/>
    <property type="project" value="TreeGrafter"/>
</dbReference>
<reference evidence="8 9" key="1">
    <citation type="journal article" date="2007" name="Proc. Natl. Acad. Sci. U.S.A.">
        <title>Dandruff-associated Malassezia genomes reveal convergent and divergent virulence traits shared with plant and human fungal pathogens.</title>
        <authorList>
            <person name="Xu J."/>
            <person name="Saunders C.W."/>
            <person name="Hu P."/>
            <person name="Grant R.A."/>
            <person name="Boekhout T."/>
            <person name="Kuramae E.E."/>
            <person name="Kronstad J.W."/>
            <person name="Deangelis Y.M."/>
            <person name="Reeder N.L."/>
            <person name="Johnstone K.R."/>
            <person name="Leland M."/>
            <person name="Fieno A.M."/>
            <person name="Begley W.M."/>
            <person name="Sun Y."/>
            <person name="Lacey M.P."/>
            <person name="Chaudhary T."/>
            <person name="Keough T."/>
            <person name="Chu L."/>
            <person name="Sears R."/>
            <person name="Yuan B."/>
            <person name="Dawson T.L.Jr."/>
        </authorList>
    </citation>
    <scope>NUCLEOTIDE SEQUENCE [LARGE SCALE GENOMIC DNA]</scope>
    <source>
        <strain evidence="9">ATCC MYA-4612 / CBS 7966</strain>
    </source>
</reference>
<protein>
    <recommendedName>
        <fullName evidence="6">Ubiquitin-like 1-activating enzyme E1A</fullName>
    </recommendedName>
</protein>
<dbReference type="InterPro" id="IPR000011">
    <property type="entry name" value="UBQ/SUMO-activ_enz_E1-like"/>
</dbReference>
<evidence type="ECO:0000313" key="8">
    <source>
        <dbReference type="EMBL" id="EDP45445.1"/>
    </source>
</evidence>
<dbReference type="RefSeq" id="XP_001732659.1">
    <property type="nucleotide sequence ID" value="XM_001732607.1"/>
</dbReference>
<dbReference type="GO" id="GO:0031510">
    <property type="term" value="C:SUMO activating enzyme complex"/>
    <property type="evidence" value="ECO:0007669"/>
    <property type="project" value="TreeGrafter"/>
</dbReference>
<dbReference type="GO" id="GO:0016925">
    <property type="term" value="P:protein sumoylation"/>
    <property type="evidence" value="ECO:0007669"/>
    <property type="project" value="TreeGrafter"/>
</dbReference>
<evidence type="ECO:0000259" key="7">
    <source>
        <dbReference type="Pfam" id="PF00899"/>
    </source>
</evidence>
<dbReference type="InterPro" id="IPR000594">
    <property type="entry name" value="ThiF_NAD_FAD-bd"/>
</dbReference>
<comment type="pathway">
    <text evidence="2">Protein modification; protein sumoylation.</text>
</comment>
<evidence type="ECO:0000256" key="4">
    <source>
        <dbReference type="ARBA" id="ARBA00022786"/>
    </source>
</evidence>
<dbReference type="AlphaFoldDB" id="A8PTJ4"/>
<dbReference type="PANTHER" id="PTHR10953:SF162">
    <property type="entry name" value="SUMO-ACTIVATING ENZYME SUBUNIT 1"/>
    <property type="match status" value="1"/>
</dbReference>
<name>A8PTJ4_MALGO</name>
<sequence length="310" mass="34048">MRRAHIVIDAFTGVASEVIKNVVLAGIGKLTIVDARSIQPEDLSASFFFRSEDVGTPRIGDAPLQRIKQLNPHVHVDGVSHEGVLSEEAFERLKPDVVLVTQGNRDELIRWNDACRKHSAMFFAAATHGLSGFIFCDLLALEYVEERPVAGAKEKVPVRYRQDFVPLRSSLESRWSFHPSPGLLATWALWSTMDQECANELKDEAAFQGELEKHAQLIMDEHGVKTASVFRRMDAQAYFASFARATFPIVKGQCDAAFAPTSAILGGIVAQSVLNALGRREEPIVNWCILDASRGTADIHSIGPPSAVAL</sequence>
<evidence type="ECO:0000256" key="2">
    <source>
        <dbReference type="ARBA" id="ARBA00004718"/>
    </source>
</evidence>
<dbReference type="OrthoDB" id="1708823at2759"/>
<dbReference type="Gene3D" id="3.40.50.720">
    <property type="entry name" value="NAD(P)-binding Rossmann-like Domain"/>
    <property type="match status" value="1"/>
</dbReference>
<dbReference type="Proteomes" id="UP000008837">
    <property type="component" value="Unassembled WGS sequence"/>
</dbReference>
<dbReference type="PRINTS" id="PR01849">
    <property type="entry name" value="UBIQUITINACT"/>
</dbReference>
<dbReference type="InParanoid" id="A8PTJ4"/>